<evidence type="ECO:0000313" key="1">
    <source>
        <dbReference type="EMBL" id="KAF2490393.1"/>
    </source>
</evidence>
<evidence type="ECO:0000313" key="2">
    <source>
        <dbReference type="Proteomes" id="UP000799750"/>
    </source>
</evidence>
<dbReference type="AlphaFoldDB" id="A0A6A6QFJ8"/>
<accession>A0A6A6QFJ8</accession>
<sequence length="54" mass="5810">MIGVGVVVCKYVNAASLHGGAGVVSCKSYRRWIVWWLGSVNIDAATLYVGVVQR</sequence>
<dbReference type="EMBL" id="MU004197">
    <property type="protein sequence ID" value="KAF2490393.1"/>
    <property type="molecule type" value="Genomic_DNA"/>
</dbReference>
<keyword evidence="2" id="KW-1185">Reference proteome</keyword>
<gene>
    <name evidence="1" type="ORF">BU16DRAFT_530885</name>
</gene>
<name>A0A6A6QFJ8_9PEZI</name>
<organism evidence="1 2">
    <name type="scientific">Lophium mytilinum</name>
    <dbReference type="NCBI Taxonomy" id="390894"/>
    <lineage>
        <taxon>Eukaryota</taxon>
        <taxon>Fungi</taxon>
        <taxon>Dikarya</taxon>
        <taxon>Ascomycota</taxon>
        <taxon>Pezizomycotina</taxon>
        <taxon>Dothideomycetes</taxon>
        <taxon>Pleosporomycetidae</taxon>
        <taxon>Mytilinidiales</taxon>
        <taxon>Mytilinidiaceae</taxon>
        <taxon>Lophium</taxon>
    </lineage>
</organism>
<proteinExistence type="predicted"/>
<dbReference type="Proteomes" id="UP000799750">
    <property type="component" value="Unassembled WGS sequence"/>
</dbReference>
<protein>
    <submittedName>
        <fullName evidence="1">Uncharacterized protein</fullName>
    </submittedName>
</protein>
<reference evidence="1" key="1">
    <citation type="journal article" date="2020" name="Stud. Mycol.">
        <title>101 Dothideomycetes genomes: a test case for predicting lifestyles and emergence of pathogens.</title>
        <authorList>
            <person name="Haridas S."/>
            <person name="Albert R."/>
            <person name="Binder M."/>
            <person name="Bloem J."/>
            <person name="Labutti K."/>
            <person name="Salamov A."/>
            <person name="Andreopoulos B."/>
            <person name="Baker S."/>
            <person name="Barry K."/>
            <person name="Bills G."/>
            <person name="Bluhm B."/>
            <person name="Cannon C."/>
            <person name="Castanera R."/>
            <person name="Culley D."/>
            <person name="Daum C."/>
            <person name="Ezra D."/>
            <person name="Gonzalez J."/>
            <person name="Henrissat B."/>
            <person name="Kuo A."/>
            <person name="Liang C."/>
            <person name="Lipzen A."/>
            <person name="Lutzoni F."/>
            <person name="Magnuson J."/>
            <person name="Mondo S."/>
            <person name="Nolan M."/>
            <person name="Ohm R."/>
            <person name="Pangilinan J."/>
            <person name="Park H.-J."/>
            <person name="Ramirez L."/>
            <person name="Alfaro M."/>
            <person name="Sun H."/>
            <person name="Tritt A."/>
            <person name="Yoshinaga Y."/>
            <person name="Zwiers L.-H."/>
            <person name="Turgeon B."/>
            <person name="Goodwin S."/>
            <person name="Spatafora J."/>
            <person name="Crous P."/>
            <person name="Grigoriev I."/>
        </authorList>
    </citation>
    <scope>NUCLEOTIDE SEQUENCE</scope>
    <source>
        <strain evidence="1">CBS 269.34</strain>
    </source>
</reference>